<dbReference type="EMBL" id="JAAARO010000009">
    <property type="protein sequence ID" value="KAF5742757.1"/>
    <property type="molecule type" value="Genomic_DNA"/>
</dbReference>
<gene>
    <name evidence="2" type="ORF">HS088_TW09G00817</name>
</gene>
<protein>
    <submittedName>
        <fullName evidence="2">Glycine-rich family protein</fullName>
    </submittedName>
</protein>
<organism evidence="2 3">
    <name type="scientific">Tripterygium wilfordii</name>
    <name type="common">Thunder God vine</name>
    <dbReference type="NCBI Taxonomy" id="458696"/>
    <lineage>
        <taxon>Eukaryota</taxon>
        <taxon>Viridiplantae</taxon>
        <taxon>Streptophyta</taxon>
        <taxon>Embryophyta</taxon>
        <taxon>Tracheophyta</taxon>
        <taxon>Spermatophyta</taxon>
        <taxon>Magnoliopsida</taxon>
        <taxon>eudicotyledons</taxon>
        <taxon>Gunneridae</taxon>
        <taxon>Pentapetalae</taxon>
        <taxon>rosids</taxon>
        <taxon>fabids</taxon>
        <taxon>Celastrales</taxon>
        <taxon>Celastraceae</taxon>
        <taxon>Tripterygium</taxon>
    </lineage>
</organism>
<dbReference type="GO" id="GO:0009507">
    <property type="term" value="C:chloroplast"/>
    <property type="evidence" value="ECO:0007669"/>
    <property type="project" value="TreeGrafter"/>
</dbReference>
<feature type="compositionally biased region" description="Gly residues" evidence="1">
    <location>
        <begin position="130"/>
        <end position="141"/>
    </location>
</feature>
<proteinExistence type="predicted"/>
<feature type="region of interest" description="Disordered" evidence="1">
    <location>
        <begin position="113"/>
        <end position="141"/>
    </location>
</feature>
<keyword evidence="3" id="KW-1185">Reference proteome</keyword>
<evidence type="ECO:0000256" key="1">
    <source>
        <dbReference type="SAM" id="MobiDB-lite"/>
    </source>
</evidence>
<dbReference type="Proteomes" id="UP000593562">
    <property type="component" value="Unassembled WGS sequence"/>
</dbReference>
<dbReference type="PANTHER" id="PTHR35483:SF1">
    <property type="entry name" value="GLYCINE-RICH PROTEIN-RELATED"/>
    <property type="match status" value="1"/>
</dbReference>
<name>A0A7J7D8T5_TRIWF</name>
<evidence type="ECO:0000313" key="3">
    <source>
        <dbReference type="Proteomes" id="UP000593562"/>
    </source>
</evidence>
<comment type="caution">
    <text evidence="2">The sequence shown here is derived from an EMBL/GenBank/DDBJ whole genome shotgun (WGS) entry which is preliminary data.</text>
</comment>
<sequence length="254" mass="28519">MSSIQTNLCKPCPYTLSARISRSSCLFPTRVVLPIRAYDPLKCSLKLFSMSHHRMPMLKCRQGTTICLLSGKDKSEGENQGSPSNALDKAMGSFKGKSVEDVLRQQIEKQEFYDDGGSGKIPPRGRRGGGDGNGSEGSGDEGLAGVVDETLQVILATLGFIFLYIYIITGEELTRLGKDYIKYIFRGGKSVRLKRAMDKWSGFWTMLYDKKEDKYWLEKEILRTNTWYDGPEKYRRVISSALESDSSLESDSDE</sequence>
<reference evidence="2 3" key="1">
    <citation type="journal article" date="2020" name="Nat. Commun.">
        <title>Genome of Tripterygium wilfordii and identification of cytochrome P450 involved in triptolide biosynthesis.</title>
        <authorList>
            <person name="Tu L."/>
            <person name="Su P."/>
            <person name="Zhang Z."/>
            <person name="Gao L."/>
            <person name="Wang J."/>
            <person name="Hu T."/>
            <person name="Zhou J."/>
            <person name="Zhang Y."/>
            <person name="Zhao Y."/>
            <person name="Liu Y."/>
            <person name="Song Y."/>
            <person name="Tong Y."/>
            <person name="Lu Y."/>
            <person name="Yang J."/>
            <person name="Xu C."/>
            <person name="Jia M."/>
            <person name="Peters R.J."/>
            <person name="Huang L."/>
            <person name="Gao W."/>
        </authorList>
    </citation>
    <scope>NUCLEOTIDE SEQUENCE [LARGE SCALE GENOMIC DNA]</scope>
    <source>
        <strain evidence="3">cv. XIE 37</strain>
        <tissue evidence="2">Leaf</tissue>
    </source>
</reference>
<dbReference type="FunCoup" id="A0A7J7D8T5">
    <property type="interactions" value="2967"/>
</dbReference>
<dbReference type="InParanoid" id="A0A7J7D8T5"/>
<dbReference type="OrthoDB" id="1680511at2759"/>
<accession>A0A7J7D8T5</accession>
<dbReference type="PANTHER" id="PTHR35483">
    <property type="entry name" value="NUCLEUSENVELOPE PROTEIN"/>
    <property type="match status" value="1"/>
</dbReference>
<evidence type="ECO:0000313" key="2">
    <source>
        <dbReference type="EMBL" id="KAF5742757.1"/>
    </source>
</evidence>
<dbReference type="AlphaFoldDB" id="A0A7J7D8T5"/>